<proteinExistence type="predicted"/>
<feature type="non-terminal residue" evidence="1">
    <location>
        <position position="1"/>
    </location>
</feature>
<protein>
    <submittedName>
        <fullName evidence="1">Trehalose synthase</fullName>
        <ecNumber evidence="1">5.4.99.16</ecNumber>
    </submittedName>
</protein>
<dbReference type="AlphaFoldDB" id="A0A6J4TYT3"/>
<name>A0A6J4TYT3_9BACT</name>
<dbReference type="GO" id="GO:0047471">
    <property type="term" value="F:maltose alpha-D-glucosyltransferase activity"/>
    <property type="evidence" value="ECO:0007669"/>
    <property type="project" value="UniProtKB-EC"/>
</dbReference>
<organism evidence="1">
    <name type="scientific">uncultured Thermomicrobiales bacterium</name>
    <dbReference type="NCBI Taxonomy" id="1645740"/>
    <lineage>
        <taxon>Bacteria</taxon>
        <taxon>Pseudomonadati</taxon>
        <taxon>Thermomicrobiota</taxon>
        <taxon>Thermomicrobia</taxon>
        <taxon>Thermomicrobiales</taxon>
        <taxon>environmental samples</taxon>
    </lineage>
</organism>
<accession>A0A6J4TYT3</accession>
<dbReference type="InterPro" id="IPR011009">
    <property type="entry name" value="Kinase-like_dom_sf"/>
</dbReference>
<reference evidence="1" key="1">
    <citation type="submission" date="2020-02" db="EMBL/GenBank/DDBJ databases">
        <authorList>
            <person name="Meier V. D."/>
        </authorList>
    </citation>
    <scope>NUCLEOTIDE SEQUENCE</scope>
    <source>
        <strain evidence="1">AVDCRST_MAG59</strain>
    </source>
</reference>
<gene>
    <name evidence="1" type="ORF">AVDCRST_MAG59-145</name>
</gene>
<dbReference type="EMBL" id="CADCWF010000006">
    <property type="protein sequence ID" value="CAA9534448.1"/>
    <property type="molecule type" value="Genomic_DNA"/>
</dbReference>
<dbReference type="SUPFAM" id="SSF56112">
    <property type="entry name" value="Protein kinase-like (PK-like)"/>
    <property type="match status" value="1"/>
</dbReference>
<sequence length="228" mass="24416">ALHVALASGAADPAFAPEPASSAEIDALRAAAEAHLGETLAALHERQDGLAAADRNRVDAVLGEEPALRRLLAGMADEAGLPRIRVHGDYHLGQTLRAADGSWTIIDFEGEPARPLAERRRKTSPLKDVAGMLRSFGYARGALEREAAAVAGDGALEAWERDARAAYLSTYRMEIASAASPLVPIDDAAFHGALAAWELDKALYEVRYELANRPDWLPIPLRTLAPNL</sequence>
<evidence type="ECO:0000313" key="1">
    <source>
        <dbReference type="EMBL" id="CAA9534448.1"/>
    </source>
</evidence>
<dbReference type="EC" id="5.4.99.16" evidence="1"/>
<dbReference type="Gene3D" id="3.90.1200.10">
    <property type="match status" value="1"/>
</dbReference>
<keyword evidence="1" id="KW-0413">Isomerase</keyword>